<dbReference type="Proteomes" id="UP000297403">
    <property type="component" value="Unassembled WGS sequence"/>
</dbReference>
<name>A0AAQ2C5A4_9MICO</name>
<keyword evidence="2" id="KW-1185">Reference proteome</keyword>
<evidence type="ECO:0000313" key="2">
    <source>
        <dbReference type="Proteomes" id="UP000297403"/>
    </source>
</evidence>
<dbReference type="EMBL" id="SOFY01000061">
    <property type="protein sequence ID" value="TFC44874.1"/>
    <property type="molecule type" value="Genomic_DNA"/>
</dbReference>
<reference evidence="1 2" key="1">
    <citation type="submission" date="2019-03" db="EMBL/GenBank/DDBJ databases">
        <title>Genomics of glacier-inhabiting Cryobacterium strains.</title>
        <authorList>
            <person name="Liu Q."/>
            <person name="Xin Y.-H."/>
        </authorList>
    </citation>
    <scope>NUCLEOTIDE SEQUENCE [LARGE SCALE GENOMIC DNA]</scope>
    <source>
        <strain evidence="2">TMT1-22</strain>
    </source>
</reference>
<dbReference type="RefSeq" id="WP_134451601.1">
    <property type="nucleotide sequence ID" value="NZ_SOFY01000061.1"/>
</dbReference>
<evidence type="ECO:0000313" key="1">
    <source>
        <dbReference type="EMBL" id="TFC44874.1"/>
    </source>
</evidence>
<organism evidence="1 2">
    <name type="scientific">Cryobacterium shii</name>
    <dbReference type="NCBI Taxonomy" id="1259235"/>
    <lineage>
        <taxon>Bacteria</taxon>
        <taxon>Bacillati</taxon>
        <taxon>Actinomycetota</taxon>
        <taxon>Actinomycetes</taxon>
        <taxon>Micrococcales</taxon>
        <taxon>Microbacteriaceae</taxon>
        <taxon>Cryobacterium</taxon>
    </lineage>
</organism>
<dbReference type="AlphaFoldDB" id="A0AAQ2C5A4"/>
<comment type="caution">
    <text evidence="1">The sequence shown here is derived from an EMBL/GenBank/DDBJ whole genome shotgun (WGS) entry which is preliminary data.</text>
</comment>
<sequence length="324" mass="35583">MATVEKIVRFYDTVLIDDNDKRHNIENDFWSRLLIAFADWNLASRSGKILEIDYIGRSVSPKRPALPNLQVERIRALTEQLNRSNVANGDVAPLDFDDPDDRVSEPTFIVPFGANGRVAVMSPAVQGTRPETLSRWLTLVLDLVVNGYSLELVPVVDPAILSKIDNAQGAVMLEVHLDAGAQLPATGGGPVGDAFRSAQHQALQDARLVFRWSLDRSGGTQSVRDALRTGARWVVEHAFSTSAKVKLADLDAQGRLVRDDERDLFEDRITKHVKFNTKDGERTSDEVILNAIGLAIQEFNRGGSTIGLQAAGTDGQASITFKKN</sequence>
<accession>A0AAQ2C5A4</accession>
<protein>
    <submittedName>
        <fullName evidence="1">Uncharacterized protein</fullName>
    </submittedName>
</protein>
<proteinExistence type="predicted"/>
<gene>
    <name evidence="1" type="ORF">E3O49_11235</name>
</gene>